<dbReference type="OrthoDB" id="6140227at2"/>
<dbReference type="Proteomes" id="UP000231655">
    <property type="component" value="Unassembled WGS sequence"/>
</dbReference>
<proteinExistence type="predicted"/>
<dbReference type="EMBL" id="OBEA01000001">
    <property type="protein sequence ID" value="SNY40642.1"/>
    <property type="molecule type" value="Genomic_DNA"/>
</dbReference>
<evidence type="ECO:0000313" key="4">
    <source>
        <dbReference type="Proteomes" id="UP000231702"/>
    </source>
</evidence>
<gene>
    <name evidence="1" type="ORF">CVM39_06635</name>
    <name evidence="2" type="ORF">SAMN06297129_0755</name>
</gene>
<keyword evidence="4" id="KW-1185">Reference proteome</keyword>
<accession>A0A285HY22</accession>
<evidence type="ECO:0000313" key="1">
    <source>
        <dbReference type="EMBL" id="PJE30378.1"/>
    </source>
</evidence>
<reference evidence="2 3" key="1">
    <citation type="submission" date="2017-09" db="EMBL/GenBank/DDBJ databases">
        <authorList>
            <person name="Ehlers B."/>
            <person name="Leendertz F.H."/>
        </authorList>
    </citation>
    <scope>NUCLEOTIDE SEQUENCE [LARGE SCALE GENOMIC DNA]</scope>
    <source>
        <strain evidence="2 3">CGMCC 1.12662</strain>
    </source>
</reference>
<evidence type="ECO:0000313" key="2">
    <source>
        <dbReference type="EMBL" id="SNY40642.1"/>
    </source>
</evidence>
<protein>
    <submittedName>
        <fullName evidence="2">Uncharacterized protein</fullName>
    </submittedName>
</protein>
<sequence>MNETNVSDRVGLTESHVSRRYFRKFEAIMGHLAHVAGVMRAEKHLDDRETEVLARHVAMLTFTFRALSMKYLLAGRDTGRFFGSLTIDNHESGFPTAQELMVMANDAGQAGRHLASMPSADGLKRQMLDEIISERQVPTRTQFAMSQRLYYEELSRGDLFWPRNDPEAIWLKNSPDGKRRSYLLHWSVYDTQANIPVLYLMEVEDTGRHGLPGDANRWPQVQAHLMAQSLGGLKLLTIAKGFDQDFESLHPKRLRRIHLGPMYSHGYTQQSGPIRDVLAQAAGEETEDWALAWTSEELVSKEVQTEKTGWFGAVEREVFELAPYEGAELGATTRERALILPARPFQVLSEMNPPGFARVKKYVVGAGDRVLSY</sequence>
<name>A0A285HY22_9RHOB</name>
<dbReference type="Proteomes" id="UP000231702">
    <property type="component" value="Unassembled WGS sequence"/>
</dbReference>
<dbReference type="AlphaFoldDB" id="A0A285HY22"/>
<organism evidence="2 3">
    <name type="scientific">Pseudooceanicola antarcticus</name>
    <dbReference type="NCBI Taxonomy" id="1247613"/>
    <lineage>
        <taxon>Bacteria</taxon>
        <taxon>Pseudomonadati</taxon>
        <taxon>Pseudomonadota</taxon>
        <taxon>Alphaproteobacteria</taxon>
        <taxon>Rhodobacterales</taxon>
        <taxon>Paracoccaceae</taxon>
        <taxon>Pseudooceanicola</taxon>
    </lineage>
</organism>
<dbReference type="RefSeq" id="WP_097144511.1">
    <property type="nucleotide sequence ID" value="NZ_OBEA01000001.1"/>
</dbReference>
<reference evidence="1 4" key="2">
    <citation type="journal article" date="2018" name="Int. J. Syst. Evol. Microbiol.">
        <title>Pseudooceanicola lipolyticus sp. nov., a marine alphaproteobacterium, reclassification of Oceanicola flagellatus as Pseudooceanicola flagellatus comb. nov. and emended description of the genus Pseudooceanicola.</title>
        <authorList>
            <person name="Huang M.-M."/>
            <person name="Guo L.-L."/>
            <person name="Wu Y.-H."/>
            <person name="Lai Q.-L."/>
            <person name="Shao Z.-Z."/>
            <person name="Wang C.-S."/>
            <person name="Wu M."/>
            <person name="Xu X.-W."/>
        </authorList>
    </citation>
    <scope>NUCLEOTIDE SEQUENCE [LARGE SCALE GENOMIC DNA]</scope>
    <source>
        <strain evidence="1 4">Ar-45</strain>
    </source>
</reference>
<evidence type="ECO:0000313" key="3">
    <source>
        <dbReference type="Proteomes" id="UP000231655"/>
    </source>
</evidence>
<dbReference type="EMBL" id="PGTD01000013">
    <property type="protein sequence ID" value="PJE30378.1"/>
    <property type="molecule type" value="Genomic_DNA"/>
</dbReference>